<evidence type="ECO:0000256" key="1">
    <source>
        <dbReference type="SAM" id="MobiDB-lite"/>
    </source>
</evidence>
<proteinExistence type="predicted"/>
<dbReference type="Proteomes" id="UP001500962">
    <property type="component" value="Unassembled WGS sequence"/>
</dbReference>
<comment type="caution">
    <text evidence="2">The sequence shown here is derived from an EMBL/GenBank/DDBJ whole genome shotgun (WGS) entry which is preliminary data.</text>
</comment>
<gene>
    <name evidence="2" type="ORF">GCM10008985_15500</name>
</gene>
<feature type="compositionally biased region" description="Basic and acidic residues" evidence="1">
    <location>
        <begin position="8"/>
        <end position="18"/>
    </location>
</feature>
<feature type="region of interest" description="Disordered" evidence="1">
    <location>
        <begin position="1"/>
        <end position="24"/>
    </location>
</feature>
<evidence type="ECO:0000313" key="2">
    <source>
        <dbReference type="EMBL" id="GAA0460006.1"/>
    </source>
</evidence>
<evidence type="ECO:0008006" key="4">
    <source>
        <dbReference type="Google" id="ProtNLM"/>
    </source>
</evidence>
<sequence length="68" mass="7533">MTTGKAKAIGDDGREQRTHTASQDEIEANYDLVDCSECGQQFNLGAQTYYGPRCPSCRTSLRSEVSER</sequence>
<dbReference type="EMBL" id="BAAADN010000024">
    <property type="protein sequence ID" value="GAA0460006.1"/>
    <property type="molecule type" value="Genomic_DNA"/>
</dbReference>
<accession>A0AAV3SFY7</accession>
<reference evidence="2" key="1">
    <citation type="journal article" date="2014" name="Int. J. Syst. Evol. Microbiol.">
        <title>Complete genome sequence of Corynebacterium casei LMG S-19264T (=DSM 44701T), isolated from a smear-ripened cheese.</title>
        <authorList>
            <consortium name="US DOE Joint Genome Institute (JGI-PGF)"/>
            <person name="Walter F."/>
            <person name="Albersmeier A."/>
            <person name="Kalinowski J."/>
            <person name="Ruckert C."/>
        </authorList>
    </citation>
    <scope>NUCLEOTIDE SEQUENCE</scope>
    <source>
        <strain evidence="2">JCM 12289</strain>
    </source>
</reference>
<evidence type="ECO:0000313" key="3">
    <source>
        <dbReference type="Proteomes" id="UP001500962"/>
    </source>
</evidence>
<name>A0AAV3SFY7_HALDO</name>
<protein>
    <recommendedName>
        <fullName evidence="4">Small CPxCG-related zinc finger protein</fullName>
    </recommendedName>
</protein>
<reference evidence="2" key="2">
    <citation type="submission" date="2023-12" db="EMBL/GenBank/DDBJ databases">
        <authorList>
            <person name="Sun Q."/>
            <person name="Inoue M."/>
        </authorList>
    </citation>
    <scope>NUCLEOTIDE SEQUENCE</scope>
    <source>
        <strain evidence="2">JCM 12289</strain>
    </source>
</reference>
<organism evidence="2 3">
    <name type="scientific">Halococcus dombrowskii</name>
    <dbReference type="NCBI Taxonomy" id="179637"/>
    <lineage>
        <taxon>Archaea</taxon>
        <taxon>Methanobacteriati</taxon>
        <taxon>Methanobacteriota</taxon>
        <taxon>Stenosarchaea group</taxon>
        <taxon>Halobacteria</taxon>
        <taxon>Halobacteriales</taxon>
        <taxon>Halococcaceae</taxon>
        <taxon>Halococcus</taxon>
    </lineage>
</organism>
<dbReference type="AlphaFoldDB" id="A0AAV3SFY7"/>